<organism evidence="1">
    <name type="scientific">marine sediment metagenome</name>
    <dbReference type="NCBI Taxonomy" id="412755"/>
    <lineage>
        <taxon>unclassified sequences</taxon>
        <taxon>metagenomes</taxon>
        <taxon>ecological metagenomes</taxon>
    </lineage>
</organism>
<comment type="caution">
    <text evidence="1">The sequence shown here is derived from an EMBL/GenBank/DDBJ whole genome shotgun (WGS) entry which is preliminary data.</text>
</comment>
<evidence type="ECO:0008006" key="2">
    <source>
        <dbReference type="Google" id="ProtNLM"/>
    </source>
</evidence>
<dbReference type="SUPFAM" id="SSF53335">
    <property type="entry name" value="S-adenosyl-L-methionine-dependent methyltransferases"/>
    <property type="match status" value="1"/>
</dbReference>
<dbReference type="AlphaFoldDB" id="X1LMR9"/>
<feature type="non-terminal residue" evidence="1">
    <location>
        <position position="160"/>
    </location>
</feature>
<gene>
    <name evidence="1" type="ORF">S06H3_19570</name>
</gene>
<dbReference type="EMBL" id="BARV01010032">
    <property type="protein sequence ID" value="GAI07111.1"/>
    <property type="molecule type" value="Genomic_DNA"/>
</dbReference>
<protein>
    <recommendedName>
        <fullName evidence="2">PABS domain-containing protein</fullName>
    </recommendedName>
</protein>
<dbReference type="Gene3D" id="3.40.50.150">
    <property type="entry name" value="Vaccinia Virus protein VP39"/>
    <property type="match status" value="1"/>
</dbReference>
<reference evidence="1" key="1">
    <citation type="journal article" date="2014" name="Front. Microbiol.">
        <title>High frequency of phylogenetically diverse reductive dehalogenase-homologous genes in deep subseafloor sedimentary metagenomes.</title>
        <authorList>
            <person name="Kawai M."/>
            <person name="Futagami T."/>
            <person name="Toyoda A."/>
            <person name="Takaki Y."/>
            <person name="Nishi S."/>
            <person name="Hori S."/>
            <person name="Arai W."/>
            <person name="Tsubouchi T."/>
            <person name="Morono Y."/>
            <person name="Uchiyama I."/>
            <person name="Ito T."/>
            <person name="Fujiyama A."/>
            <person name="Inagaki F."/>
            <person name="Takami H."/>
        </authorList>
    </citation>
    <scope>NUCLEOTIDE SEQUENCE</scope>
    <source>
        <strain evidence="1">Expedition CK06-06</strain>
    </source>
</reference>
<accession>X1LMR9</accession>
<name>X1LMR9_9ZZZZ</name>
<evidence type="ECO:0000313" key="1">
    <source>
        <dbReference type="EMBL" id="GAI07111.1"/>
    </source>
</evidence>
<dbReference type="InterPro" id="IPR029063">
    <property type="entry name" value="SAM-dependent_MTases_sf"/>
</dbReference>
<sequence length="160" mass="18200">MNPFELEYLVQEVEFYNLPEEYDVPPVRVDLCEPNGRLDDYLNKNWRAELPVPIPRMVVDGQLWMTLTPMELQSNWVAIERAHGAVVIAGLGLGYTALRMAAKREVDSVLVVELEQGVIDFFRARFSDRPEFARITLVQGDARKVVPALGGADFVFVDIY</sequence>
<proteinExistence type="predicted"/>